<dbReference type="GO" id="GO:0010109">
    <property type="term" value="P:regulation of photosynthesis"/>
    <property type="evidence" value="ECO:0007669"/>
    <property type="project" value="UniProtKB-ARBA"/>
</dbReference>
<keyword evidence="12 21" id="KW-1133">Transmembrane helix</keyword>
<evidence type="ECO:0000256" key="8">
    <source>
        <dbReference type="ARBA" id="ARBA00022692"/>
    </source>
</evidence>
<dbReference type="GO" id="GO:2001057">
    <property type="term" value="P:reactive nitrogen species metabolic process"/>
    <property type="evidence" value="ECO:0007669"/>
    <property type="project" value="UniProtKB-ARBA"/>
</dbReference>
<evidence type="ECO:0000256" key="2">
    <source>
        <dbReference type="ARBA" id="ARBA00022448"/>
    </source>
</evidence>
<evidence type="ECO:0000256" key="4">
    <source>
        <dbReference type="ARBA" id="ARBA00022528"/>
    </source>
</evidence>
<feature type="coiled-coil region" evidence="19">
    <location>
        <begin position="160"/>
        <end position="208"/>
    </location>
</feature>
<evidence type="ECO:0000256" key="14">
    <source>
        <dbReference type="ARBA" id="ARBA00023054"/>
    </source>
</evidence>
<dbReference type="GO" id="GO:0006885">
    <property type="term" value="P:regulation of pH"/>
    <property type="evidence" value="ECO:0007669"/>
    <property type="project" value="UniProtKB-ARBA"/>
</dbReference>
<evidence type="ECO:0000256" key="17">
    <source>
        <dbReference type="ARBA" id="ARBA00047912"/>
    </source>
</evidence>
<feature type="region of interest" description="Disordered" evidence="20">
    <location>
        <begin position="442"/>
        <end position="484"/>
    </location>
</feature>
<gene>
    <name evidence="23" type="ORF">RHGRI_019116</name>
</gene>
<evidence type="ECO:0000313" key="23">
    <source>
        <dbReference type="EMBL" id="KAG5538432.1"/>
    </source>
</evidence>
<feature type="transmembrane region" description="Helical" evidence="21">
    <location>
        <begin position="771"/>
        <end position="799"/>
    </location>
</feature>
<dbReference type="Pfam" id="PF02254">
    <property type="entry name" value="TrkA_N"/>
    <property type="match status" value="1"/>
</dbReference>
<dbReference type="InterPro" id="IPR004771">
    <property type="entry name" value="K/H_exchanger"/>
</dbReference>
<accession>A0AAV6JDI8</accession>
<feature type="transmembrane region" description="Helical" evidence="21">
    <location>
        <begin position="736"/>
        <end position="759"/>
    </location>
</feature>
<dbReference type="PANTHER" id="PTHR46157:SF2">
    <property type="entry name" value="K(+) EFFLUX ANTIPORTER 1, CHLOROPLASTIC-RELATED"/>
    <property type="match status" value="1"/>
</dbReference>
<evidence type="ECO:0000256" key="10">
    <source>
        <dbReference type="ARBA" id="ARBA00022946"/>
    </source>
</evidence>
<feature type="transmembrane region" description="Helical" evidence="21">
    <location>
        <begin position="646"/>
        <end position="663"/>
    </location>
</feature>
<keyword evidence="9" id="KW-1001">Plastid inner membrane</keyword>
<keyword evidence="2" id="KW-0813">Transport</keyword>
<evidence type="ECO:0000256" key="20">
    <source>
        <dbReference type="SAM" id="MobiDB-lite"/>
    </source>
</evidence>
<comment type="similarity">
    <text evidence="18">Belongs to the monovalent cation:proton antiporter 2 (CPA2) transporter (TC 2.A.37) family. KEA (TC 2.A.37.1) subfamily.</text>
</comment>
<dbReference type="GO" id="GO:0080022">
    <property type="term" value="P:primary root development"/>
    <property type="evidence" value="ECO:0007669"/>
    <property type="project" value="UniProtKB-ARBA"/>
</dbReference>
<dbReference type="PROSITE" id="PS51201">
    <property type="entry name" value="RCK_N"/>
    <property type="match status" value="1"/>
</dbReference>
<feature type="transmembrane region" description="Helical" evidence="21">
    <location>
        <begin position="892"/>
        <end position="914"/>
    </location>
</feature>
<keyword evidence="8 21" id="KW-0812">Transmembrane</keyword>
<feature type="transmembrane region" description="Helical" evidence="21">
    <location>
        <begin position="537"/>
        <end position="556"/>
    </location>
</feature>
<keyword evidence="11" id="KW-0630">Potassium</keyword>
<feature type="transmembrane region" description="Helical" evidence="21">
    <location>
        <begin position="955"/>
        <end position="978"/>
    </location>
</feature>
<evidence type="ECO:0000256" key="15">
    <source>
        <dbReference type="ARBA" id="ARBA00023065"/>
    </source>
</evidence>
<keyword evidence="15" id="KW-0406">Ion transport</keyword>
<dbReference type="Gene3D" id="1.20.1530.20">
    <property type="match status" value="1"/>
</dbReference>
<comment type="caution">
    <text evidence="23">The sequence shown here is derived from an EMBL/GenBank/DDBJ whole genome shotgun (WGS) entry which is preliminary data.</text>
</comment>
<dbReference type="GO" id="GO:0009744">
    <property type="term" value="P:response to sucrose"/>
    <property type="evidence" value="ECO:0007669"/>
    <property type="project" value="UniProtKB-ARBA"/>
</dbReference>
<evidence type="ECO:0000256" key="12">
    <source>
        <dbReference type="ARBA" id="ARBA00022989"/>
    </source>
</evidence>
<dbReference type="GO" id="GO:0015386">
    <property type="term" value="F:potassium:proton antiporter activity"/>
    <property type="evidence" value="ECO:0007669"/>
    <property type="project" value="UniProtKB-ARBA"/>
</dbReference>
<dbReference type="PANTHER" id="PTHR46157">
    <property type="entry name" value="K(+) EFFLUX ANTIPORTER 3, CHLOROPLASTIC"/>
    <property type="match status" value="1"/>
</dbReference>
<proteinExistence type="inferred from homology"/>
<evidence type="ECO:0000313" key="24">
    <source>
        <dbReference type="Proteomes" id="UP000823749"/>
    </source>
</evidence>
<reference evidence="23" key="1">
    <citation type="submission" date="2020-08" db="EMBL/GenBank/DDBJ databases">
        <title>Plant Genome Project.</title>
        <authorList>
            <person name="Zhang R.-G."/>
        </authorList>
    </citation>
    <scope>NUCLEOTIDE SEQUENCE</scope>
    <source>
        <strain evidence="23">WSP0</strain>
        <tissue evidence="23">Leaf</tissue>
    </source>
</reference>
<dbReference type="GO" id="GO:1900069">
    <property type="term" value="P:regulation of cellular hyperosmotic salinity response"/>
    <property type="evidence" value="ECO:0007669"/>
    <property type="project" value="UniProtKB-ARBA"/>
</dbReference>
<comment type="catalytic activity">
    <reaction evidence="17">
        <text>K(+)(in) + H(+)(out) = K(+)(out) + H(+)(in)</text>
        <dbReference type="Rhea" id="RHEA:29467"/>
        <dbReference type="ChEBI" id="CHEBI:15378"/>
        <dbReference type="ChEBI" id="CHEBI:29103"/>
    </reaction>
</comment>
<dbReference type="GO" id="GO:2000377">
    <property type="term" value="P:regulation of reactive oxygen species metabolic process"/>
    <property type="evidence" value="ECO:0007669"/>
    <property type="project" value="UniProtKB-ARBA"/>
</dbReference>
<feature type="coiled-coil region" evidence="19">
    <location>
        <begin position="288"/>
        <end position="343"/>
    </location>
</feature>
<dbReference type="InterPro" id="IPR006153">
    <property type="entry name" value="Cation/H_exchanger_TM"/>
</dbReference>
<evidence type="ECO:0000256" key="1">
    <source>
        <dbReference type="ARBA" id="ARBA00004478"/>
    </source>
</evidence>
<organism evidence="23 24">
    <name type="scientific">Rhododendron griersonianum</name>
    <dbReference type="NCBI Taxonomy" id="479676"/>
    <lineage>
        <taxon>Eukaryota</taxon>
        <taxon>Viridiplantae</taxon>
        <taxon>Streptophyta</taxon>
        <taxon>Embryophyta</taxon>
        <taxon>Tracheophyta</taxon>
        <taxon>Spermatophyta</taxon>
        <taxon>Magnoliopsida</taxon>
        <taxon>eudicotyledons</taxon>
        <taxon>Gunneridae</taxon>
        <taxon>Pentapetalae</taxon>
        <taxon>asterids</taxon>
        <taxon>Ericales</taxon>
        <taxon>Ericaceae</taxon>
        <taxon>Ericoideae</taxon>
        <taxon>Rhodoreae</taxon>
        <taxon>Rhododendron</taxon>
    </lineage>
</organism>
<keyword evidence="13" id="KW-0007">Acetylation</keyword>
<dbReference type="AlphaFoldDB" id="A0AAV6JDI8"/>
<dbReference type="Pfam" id="PF00999">
    <property type="entry name" value="Na_H_Exchanger"/>
    <property type="match status" value="1"/>
</dbReference>
<feature type="region of interest" description="Disordered" evidence="20">
    <location>
        <begin position="132"/>
        <end position="157"/>
    </location>
</feature>
<dbReference type="GO" id="GO:0140899">
    <property type="term" value="P:plastid gene expression"/>
    <property type="evidence" value="ECO:0007669"/>
    <property type="project" value="UniProtKB-ARBA"/>
</dbReference>
<dbReference type="InterPro" id="IPR003148">
    <property type="entry name" value="RCK_N"/>
</dbReference>
<sequence>MDFACSLQQSNLFHSTEVSTNRTLDSFYSPSKFRHRDFGCNFLGSQRLVSKAYRRKKLKRIILSTTNSNIHPITLVKGEFGSHLWGCNSVGSLTCDFINVFKASRGVFRLRCQGNDSIANVDGNDRKVEFDDKEDTSISPKLNDSGEEAANEEVKEGHTLDDLRDLLQKAIKELELARLNSTMFEEKAQRISEAAIALKDEAENALDNVYSTRHTIQEIGNEEAVAKEAVQKATIALSFSEANLHVAMETLETAKRINDSLQALSEGDLKYECGQEETGILGKEEEALSVAQDDIRECRATLENSEEELRRLQSRKEELQKELDRLNDVAENAQMDALRADEEVANVMLLAEQAVAFELEAAQRVSDAEITLSRSEKDLVVPHFDITETAVHQNESSFEGQVLDVEEEFVEDRKVSPGNTVDMVVESDRVMQIESTPSVTEPLTVCQFDGPGHGNGELNSESSKDTKIESQNSKNLAQTTEHELQKDLTKDSALFSAPKRLLKKSSRFFSASFFSSDGTQFTPASLFHDLIQSARKLLPQLVVGSFLIGAGIAFYVNRSERIGQLFLQPDIITTSIDEVSSNAKPLVNEEEASLFDVLWLLLASVIFVPMFQKIPGGSPVLGYLAAGILIGPYGLSIIHNVHATKAIAEFGVVFLLFNIGLELSVERLSSMKKYVFGLGSAQVLVTAVMVGIVARVIVGQPGPAALVIGNGLALSSTAVVLQVLQERGDSTSRHGRATFSVLLFQDLAVVVLLILIPLISPNSSKGGVGFLAIAEALGAAAVKAAVAITAIIAGGRLLLRPIYKQVAENQNAEIFSANTLLVILGTSLLTARAGLSMALGAFLAGLLLAETEFSLQVESDIAPYRGLLLGLFFMTVGMSIDPKLLVAHFPVIIGTLALLIGGKTILVVVLGRFFGISLISAIRVGLLLAPGGEFAFVAFGEAVNQGIMSPQMSSLLFLVVGISMALTPWLAAGGQLIASRFEQHDVRSLLPVESETDDLQDHIIICGFGRVGQIIAQLLSERLIPFVALDVRSDRVAVGRALDLPVYFGDSGSREVLHKVGAERACAAAITLDTPGANYRTVWALSKYFPNVKTFVRAHDVDHGLNLEKAGATAVVPESLEPSLQLAAAVLAQAKLPMSEIAATINDFRSRHLSELTELCEISGGSLGYGYSRVMIKPKAQPFDSSEENQTTEGTLAV</sequence>
<keyword evidence="10" id="KW-0809">Transit peptide</keyword>
<keyword evidence="3" id="KW-0050">Antiport</keyword>
<keyword evidence="14 19" id="KW-0175">Coiled coil</keyword>
<feature type="transmembrane region" description="Helical" evidence="21">
    <location>
        <begin position="704"/>
        <end position="724"/>
    </location>
</feature>
<comment type="subcellular location">
    <subcellularLocation>
        <location evidence="1">Plastid</location>
        <location evidence="1">Chloroplast inner membrane</location>
        <topology evidence="1">Multi-pass membrane protein</topology>
    </subcellularLocation>
</comment>
<evidence type="ECO:0000256" key="18">
    <source>
        <dbReference type="ARBA" id="ARBA00061484"/>
    </source>
</evidence>
<dbReference type="GO" id="GO:2000070">
    <property type="term" value="P:regulation of response to water deprivation"/>
    <property type="evidence" value="ECO:0007669"/>
    <property type="project" value="UniProtKB-ARBA"/>
</dbReference>
<feature type="transmembrane region" description="Helical" evidence="21">
    <location>
        <begin position="820"/>
        <end position="849"/>
    </location>
</feature>
<evidence type="ECO:0000259" key="22">
    <source>
        <dbReference type="PROSITE" id="PS51201"/>
    </source>
</evidence>
<dbReference type="GO" id="GO:0019722">
    <property type="term" value="P:calcium-mediated signaling"/>
    <property type="evidence" value="ECO:0007669"/>
    <property type="project" value="UniProtKB-ARBA"/>
</dbReference>
<feature type="transmembrane region" description="Helical" evidence="21">
    <location>
        <begin position="620"/>
        <end position="640"/>
    </location>
</feature>
<dbReference type="GO" id="GO:0009706">
    <property type="term" value="C:chloroplast inner membrane"/>
    <property type="evidence" value="ECO:0007669"/>
    <property type="project" value="UniProtKB-SubCell"/>
</dbReference>
<feature type="transmembrane region" description="Helical" evidence="21">
    <location>
        <begin position="920"/>
        <end position="943"/>
    </location>
</feature>
<keyword evidence="16 21" id="KW-0472">Membrane</keyword>
<keyword evidence="5" id="KW-0633">Potassium transport</keyword>
<evidence type="ECO:0000256" key="7">
    <source>
        <dbReference type="ARBA" id="ARBA00022682"/>
    </source>
</evidence>
<evidence type="ECO:0000256" key="21">
    <source>
        <dbReference type="SAM" id="Phobius"/>
    </source>
</evidence>
<dbReference type="FunFam" id="1.20.1530.20:FF:000007">
    <property type="entry name" value="K(+) efflux antiporter 2 chloroplastic"/>
    <property type="match status" value="1"/>
</dbReference>
<dbReference type="InterPro" id="IPR036291">
    <property type="entry name" value="NAD(P)-bd_dom_sf"/>
</dbReference>
<dbReference type="GO" id="GO:0042794">
    <property type="term" value="P:plastid rRNA transcription"/>
    <property type="evidence" value="ECO:0007669"/>
    <property type="project" value="UniProtKB-ARBA"/>
</dbReference>
<dbReference type="NCBIfam" id="TIGR00932">
    <property type="entry name" value="2a37"/>
    <property type="match status" value="1"/>
</dbReference>
<evidence type="ECO:0000256" key="11">
    <source>
        <dbReference type="ARBA" id="ARBA00022958"/>
    </source>
</evidence>
<feature type="domain" description="RCK N-terminal" evidence="22">
    <location>
        <begin position="1000"/>
        <end position="1117"/>
    </location>
</feature>
<dbReference type="InterPro" id="IPR038770">
    <property type="entry name" value="Na+/solute_symporter_sf"/>
</dbReference>
<evidence type="ECO:0000256" key="5">
    <source>
        <dbReference type="ARBA" id="ARBA00022538"/>
    </source>
</evidence>
<name>A0AAV6JDI8_9ERIC</name>
<evidence type="ECO:0000256" key="6">
    <source>
        <dbReference type="ARBA" id="ARBA00022640"/>
    </source>
</evidence>
<feature type="transmembrane region" description="Helical" evidence="21">
    <location>
        <begin position="861"/>
        <end position="880"/>
    </location>
</feature>
<dbReference type="Gene3D" id="3.40.50.720">
    <property type="entry name" value="NAD(P)-binding Rossmann-like Domain"/>
    <property type="match status" value="1"/>
</dbReference>
<evidence type="ECO:0000256" key="9">
    <source>
        <dbReference type="ARBA" id="ARBA00022780"/>
    </source>
</evidence>
<keyword evidence="24" id="KW-1185">Reference proteome</keyword>
<dbReference type="EMBL" id="JACTNZ010000007">
    <property type="protein sequence ID" value="KAG5538432.1"/>
    <property type="molecule type" value="Genomic_DNA"/>
</dbReference>
<evidence type="ECO:0000256" key="16">
    <source>
        <dbReference type="ARBA" id="ARBA00023136"/>
    </source>
</evidence>
<keyword evidence="4" id="KW-0150">Chloroplast</keyword>
<dbReference type="Proteomes" id="UP000823749">
    <property type="component" value="Chromosome 7"/>
</dbReference>
<evidence type="ECO:0000256" key="13">
    <source>
        <dbReference type="ARBA" id="ARBA00022990"/>
    </source>
</evidence>
<evidence type="ECO:0000256" key="3">
    <source>
        <dbReference type="ARBA" id="ARBA00022449"/>
    </source>
</evidence>
<protein>
    <recommendedName>
        <fullName evidence="22">RCK N-terminal domain-containing protein</fullName>
    </recommendedName>
</protein>
<keyword evidence="7" id="KW-0938">Abscisic acid signaling pathway</keyword>
<feature type="transmembrane region" description="Helical" evidence="21">
    <location>
        <begin position="675"/>
        <end position="698"/>
    </location>
</feature>
<evidence type="ECO:0000256" key="19">
    <source>
        <dbReference type="SAM" id="Coils"/>
    </source>
</evidence>
<dbReference type="GO" id="GO:0009738">
    <property type="term" value="P:abscisic acid-activated signaling pathway"/>
    <property type="evidence" value="ECO:0007669"/>
    <property type="project" value="UniProtKB-KW"/>
</dbReference>
<feature type="compositionally biased region" description="Polar residues" evidence="20">
    <location>
        <begin position="469"/>
        <end position="479"/>
    </location>
</feature>
<dbReference type="GO" id="GO:1900140">
    <property type="term" value="P:regulation of seedling development"/>
    <property type="evidence" value="ECO:0007669"/>
    <property type="project" value="UniProtKB-ARBA"/>
</dbReference>
<dbReference type="SUPFAM" id="SSF51735">
    <property type="entry name" value="NAD(P)-binding Rossmann-fold domains"/>
    <property type="match status" value="1"/>
</dbReference>
<dbReference type="GO" id="GO:0009646">
    <property type="term" value="P:response to absence of light"/>
    <property type="evidence" value="ECO:0007669"/>
    <property type="project" value="UniProtKB-ARBA"/>
</dbReference>
<keyword evidence="6" id="KW-0934">Plastid</keyword>
<dbReference type="FunFam" id="3.40.50.720:FF:000134">
    <property type="entry name" value="K(+) efflux antiporter 2 chloroplastic"/>
    <property type="match status" value="1"/>
</dbReference>